<feature type="domain" description="PAS" evidence="18">
    <location>
        <begin position="150"/>
        <end position="205"/>
    </location>
</feature>
<comment type="catalytic activity">
    <reaction evidence="1">
        <text>ATP + protein L-histidine = ADP + protein N-phospho-L-histidine.</text>
        <dbReference type="EC" id="2.7.13.3"/>
    </reaction>
</comment>
<dbReference type="SMART" id="SM00448">
    <property type="entry name" value="REC"/>
    <property type="match status" value="1"/>
</dbReference>
<dbReference type="Pfam" id="PF08447">
    <property type="entry name" value="PAS_3"/>
    <property type="match status" value="1"/>
</dbReference>
<keyword evidence="5" id="KW-0808">Transferase</keyword>
<dbReference type="CDD" id="cd00130">
    <property type="entry name" value="PAS"/>
    <property type="match status" value="1"/>
</dbReference>
<dbReference type="SUPFAM" id="SSF52172">
    <property type="entry name" value="CheY-like"/>
    <property type="match status" value="1"/>
</dbReference>
<dbReference type="PROSITE" id="PS50112">
    <property type="entry name" value="PAS"/>
    <property type="match status" value="1"/>
</dbReference>
<sequence>MPPAWLQQEQAVRFNLSSVSAFRGRDFPTDFPPAARYLIAGLMICIPTVFRLYVEMKGLPYLFFVPVLMLNGFWLGVGPAVFSTLLAMLSAEYFFVGTAFAFDRNLNEWLDNFSFAIVSGAMAIVCARFRRTLGLLRDANRRLEKEVDARIQERDQIWHHSPDMICTFSHEGRLLSVNPAWQHILGWTPGQLTGTPLDAFLHPDDVAAWHDSIRHPRSFLTVENRFRSETQDYRWLSWHVAHQDGIYFGTVRDVTEFKTQQSALDKSQEQLRQSQKMEAIGQLTGGIAHDFNNLLAGIMGSHDLMSLRIRQGRFDELERYMAMSRGATERAAALTHRLLAYGRRQPLSARAVDANQLIDGMRELVVRALGPQISLDMLLATELWAAWCDPHQLDNAVLNLAINSRDAMPRGGRLFIETTNTRFDESSAGAAQIAAGEYVCISVTDTGEGMPADVLERAFDPFFTTKPVGTGTGLGLSMIQGFVKQSNGHIRIHSHVGRGTTVRLFLPRHAALPDMPQPIEPVVSPLRRAADATVMIVDDESSVRAVLVECLSDAGYRTLEAGDGPAALTALDAAGSVDLLITDVGLPNGMNGWELAEAARRTRPDLRVLFITGYAGDAVLRDRDETEKTQLLTKPFTLETLRQRTTEMMRRSWSGQGADAGPVARQAMQSARRDVATAP</sequence>
<evidence type="ECO:0000256" key="5">
    <source>
        <dbReference type="ARBA" id="ARBA00022679"/>
    </source>
</evidence>
<dbReference type="EC" id="2.7.13.3" evidence="3"/>
<proteinExistence type="predicted"/>
<evidence type="ECO:0000256" key="3">
    <source>
        <dbReference type="ARBA" id="ARBA00012438"/>
    </source>
</evidence>
<dbReference type="InterPro" id="IPR001789">
    <property type="entry name" value="Sig_transdc_resp-reg_receiver"/>
</dbReference>
<gene>
    <name evidence="19" type="ORF">OVY01_11925</name>
</gene>
<dbReference type="PRINTS" id="PR00344">
    <property type="entry name" value="BCTRLSENSOR"/>
</dbReference>
<dbReference type="Proteomes" id="UP001082899">
    <property type="component" value="Unassembled WGS sequence"/>
</dbReference>
<dbReference type="Pfam" id="PF13493">
    <property type="entry name" value="DUF4118"/>
    <property type="match status" value="1"/>
</dbReference>
<evidence type="ECO:0000256" key="7">
    <source>
        <dbReference type="ARBA" id="ARBA00022741"/>
    </source>
</evidence>
<dbReference type="NCBIfam" id="TIGR00229">
    <property type="entry name" value="sensory_box"/>
    <property type="match status" value="1"/>
</dbReference>
<keyword evidence="9 19" id="KW-0067">ATP-binding</keyword>
<dbReference type="Gene3D" id="1.20.120.620">
    <property type="entry name" value="Backbone structure of the membrane domain of e. Coli histidine kinase receptor kdpd"/>
    <property type="match status" value="1"/>
</dbReference>
<evidence type="ECO:0000256" key="14">
    <source>
        <dbReference type="SAM" id="MobiDB-lite"/>
    </source>
</evidence>
<organism evidence="19 20">
    <name type="scientific">Robbsia betulipollinis</name>
    <dbReference type="NCBI Taxonomy" id="2981849"/>
    <lineage>
        <taxon>Bacteria</taxon>
        <taxon>Pseudomonadati</taxon>
        <taxon>Pseudomonadota</taxon>
        <taxon>Betaproteobacteria</taxon>
        <taxon>Burkholderiales</taxon>
        <taxon>Burkholderiaceae</taxon>
        <taxon>Robbsia</taxon>
    </lineage>
</organism>
<dbReference type="Pfam" id="PF02518">
    <property type="entry name" value="HATPase_c"/>
    <property type="match status" value="1"/>
</dbReference>
<evidence type="ECO:0000256" key="9">
    <source>
        <dbReference type="ARBA" id="ARBA00022840"/>
    </source>
</evidence>
<keyword evidence="6 15" id="KW-0812">Transmembrane</keyword>
<keyword evidence="4 13" id="KW-0597">Phosphoprotein</keyword>
<dbReference type="InterPro" id="IPR004358">
    <property type="entry name" value="Sig_transdc_His_kin-like_C"/>
</dbReference>
<keyword evidence="11" id="KW-0902">Two-component regulatory system</keyword>
<dbReference type="SUPFAM" id="SSF55785">
    <property type="entry name" value="PYP-like sensor domain (PAS domain)"/>
    <property type="match status" value="1"/>
</dbReference>
<evidence type="ECO:0000256" key="10">
    <source>
        <dbReference type="ARBA" id="ARBA00022989"/>
    </source>
</evidence>
<dbReference type="InterPro" id="IPR038318">
    <property type="entry name" value="KdpD_sf"/>
</dbReference>
<evidence type="ECO:0000256" key="6">
    <source>
        <dbReference type="ARBA" id="ARBA00022692"/>
    </source>
</evidence>
<feature type="domain" description="Histidine kinase" evidence="16">
    <location>
        <begin position="286"/>
        <end position="510"/>
    </location>
</feature>
<dbReference type="InterPro" id="IPR036890">
    <property type="entry name" value="HATPase_C_sf"/>
</dbReference>
<reference evidence="19" key="1">
    <citation type="submission" date="2022-11" db="EMBL/GenBank/DDBJ databases">
        <title>Robbsia betulipollinis sp. nov., isolated from pollen of birch (Betula pendula).</title>
        <authorList>
            <person name="Shi H."/>
            <person name="Ambika Manirajan B."/>
            <person name="Ratering S."/>
            <person name="Geissler-Plaum R."/>
            <person name="Schnell S."/>
        </authorList>
    </citation>
    <scope>NUCLEOTIDE SEQUENCE</scope>
    <source>
        <strain evidence="19">Bb-Pol-6</strain>
    </source>
</reference>
<evidence type="ECO:0000256" key="15">
    <source>
        <dbReference type="SAM" id="Phobius"/>
    </source>
</evidence>
<feature type="domain" description="Response regulatory" evidence="17">
    <location>
        <begin position="533"/>
        <end position="649"/>
    </location>
</feature>
<dbReference type="InterPro" id="IPR003594">
    <property type="entry name" value="HATPase_dom"/>
</dbReference>
<keyword evidence="7" id="KW-0547">Nucleotide-binding</keyword>
<keyword evidence="8" id="KW-0418">Kinase</keyword>
<protein>
    <recommendedName>
        <fullName evidence="3">histidine kinase</fullName>
        <ecNumber evidence="3">2.7.13.3</ecNumber>
    </recommendedName>
</protein>
<evidence type="ECO:0000256" key="12">
    <source>
        <dbReference type="ARBA" id="ARBA00023136"/>
    </source>
</evidence>
<comment type="subcellular location">
    <subcellularLocation>
        <location evidence="2">Membrane</location>
        <topology evidence="2">Multi-pass membrane protein</topology>
    </subcellularLocation>
</comment>
<evidence type="ECO:0000256" key="4">
    <source>
        <dbReference type="ARBA" id="ARBA00022553"/>
    </source>
</evidence>
<dbReference type="Gene3D" id="3.30.565.10">
    <property type="entry name" value="Histidine kinase-like ATPase, C-terminal domain"/>
    <property type="match status" value="1"/>
</dbReference>
<feature type="transmembrane region" description="Helical" evidence="15">
    <location>
        <begin position="34"/>
        <end position="54"/>
    </location>
</feature>
<dbReference type="SMART" id="SM00091">
    <property type="entry name" value="PAS"/>
    <property type="match status" value="1"/>
</dbReference>
<feature type="region of interest" description="Disordered" evidence="14">
    <location>
        <begin position="651"/>
        <end position="679"/>
    </location>
</feature>
<dbReference type="InterPro" id="IPR036097">
    <property type="entry name" value="HisK_dim/P_sf"/>
</dbReference>
<evidence type="ECO:0000256" key="11">
    <source>
        <dbReference type="ARBA" id="ARBA00023012"/>
    </source>
</evidence>
<dbReference type="Gene3D" id="3.30.450.20">
    <property type="entry name" value="PAS domain"/>
    <property type="match status" value="1"/>
</dbReference>
<dbReference type="InterPro" id="IPR005467">
    <property type="entry name" value="His_kinase_dom"/>
</dbReference>
<evidence type="ECO:0000256" key="2">
    <source>
        <dbReference type="ARBA" id="ARBA00004141"/>
    </source>
</evidence>
<dbReference type="EMBL" id="JAPMXC010000002">
    <property type="protein sequence ID" value="MCY0387931.1"/>
    <property type="molecule type" value="Genomic_DNA"/>
</dbReference>
<dbReference type="InterPro" id="IPR025201">
    <property type="entry name" value="KdpD_TM"/>
</dbReference>
<dbReference type="SMART" id="SM00387">
    <property type="entry name" value="HATPase_c"/>
    <property type="match status" value="1"/>
</dbReference>
<dbReference type="InterPro" id="IPR000014">
    <property type="entry name" value="PAS"/>
</dbReference>
<dbReference type="GO" id="GO:0005524">
    <property type="term" value="F:ATP binding"/>
    <property type="evidence" value="ECO:0007669"/>
    <property type="project" value="UniProtKB-KW"/>
</dbReference>
<dbReference type="PANTHER" id="PTHR43065:SF42">
    <property type="entry name" value="TWO-COMPONENT SENSOR PPRA"/>
    <property type="match status" value="1"/>
</dbReference>
<dbReference type="InterPro" id="IPR011006">
    <property type="entry name" value="CheY-like_superfamily"/>
</dbReference>
<dbReference type="SUPFAM" id="SSF47384">
    <property type="entry name" value="Homodimeric domain of signal transducing histidine kinase"/>
    <property type="match status" value="1"/>
</dbReference>
<dbReference type="SMART" id="SM00388">
    <property type="entry name" value="HisKA"/>
    <property type="match status" value="1"/>
</dbReference>
<evidence type="ECO:0000259" key="18">
    <source>
        <dbReference type="PROSITE" id="PS50112"/>
    </source>
</evidence>
<dbReference type="InterPro" id="IPR003661">
    <property type="entry name" value="HisK_dim/P_dom"/>
</dbReference>
<comment type="caution">
    <text evidence="19">The sequence shown here is derived from an EMBL/GenBank/DDBJ whole genome shotgun (WGS) entry which is preliminary data.</text>
</comment>
<dbReference type="PANTHER" id="PTHR43065">
    <property type="entry name" value="SENSOR HISTIDINE KINASE"/>
    <property type="match status" value="1"/>
</dbReference>
<dbReference type="PROSITE" id="PS50110">
    <property type="entry name" value="RESPONSE_REGULATORY"/>
    <property type="match status" value="1"/>
</dbReference>
<evidence type="ECO:0000313" key="19">
    <source>
        <dbReference type="EMBL" id="MCY0387931.1"/>
    </source>
</evidence>
<evidence type="ECO:0000259" key="17">
    <source>
        <dbReference type="PROSITE" id="PS50110"/>
    </source>
</evidence>
<dbReference type="CDD" id="cd00082">
    <property type="entry name" value="HisKA"/>
    <property type="match status" value="1"/>
</dbReference>
<dbReference type="Gene3D" id="3.40.50.2300">
    <property type="match status" value="1"/>
</dbReference>
<evidence type="ECO:0000256" key="8">
    <source>
        <dbReference type="ARBA" id="ARBA00022777"/>
    </source>
</evidence>
<dbReference type="InterPro" id="IPR013655">
    <property type="entry name" value="PAS_fold_3"/>
</dbReference>
<dbReference type="SUPFAM" id="SSF55874">
    <property type="entry name" value="ATPase domain of HSP90 chaperone/DNA topoisomerase II/histidine kinase"/>
    <property type="match status" value="1"/>
</dbReference>
<evidence type="ECO:0000259" key="16">
    <source>
        <dbReference type="PROSITE" id="PS50109"/>
    </source>
</evidence>
<feature type="transmembrane region" description="Helical" evidence="15">
    <location>
        <begin position="61"/>
        <end position="89"/>
    </location>
</feature>
<keyword evidence="20" id="KW-1185">Reference proteome</keyword>
<dbReference type="Gene3D" id="1.10.287.130">
    <property type="match status" value="1"/>
</dbReference>
<keyword evidence="12 15" id="KW-0472">Membrane</keyword>
<dbReference type="Pfam" id="PF00072">
    <property type="entry name" value="Response_reg"/>
    <property type="match status" value="1"/>
</dbReference>
<evidence type="ECO:0000313" key="20">
    <source>
        <dbReference type="Proteomes" id="UP001082899"/>
    </source>
</evidence>
<feature type="modified residue" description="4-aspartylphosphate" evidence="13">
    <location>
        <position position="583"/>
    </location>
</feature>
<accession>A0ABT3ZN39</accession>
<name>A0ABT3ZN39_9BURK</name>
<dbReference type="RefSeq" id="WP_267847788.1">
    <property type="nucleotide sequence ID" value="NZ_JAPMXC010000002.1"/>
</dbReference>
<evidence type="ECO:0000256" key="13">
    <source>
        <dbReference type="PROSITE-ProRule" id="PRU00169"/>
    </source>
</evidence>
<dbReference type="PROSITE" id="PS50109">
    <property type="entry name" value="HIS_KIN"/>
    <property type="match status" value="1"/>
</dbReference>
<keyword evidence="10 15" id="KW-1133">Transmembrane helix</keyword>
<evidence type="ECO:0000256" key="1">
    <source>
        <dbReference type="ARBA" id="ARBA00000085"/>
    </source>
</evidence>
<dbReference type="InterPro" id="IPR035965">
    <property type="entry name" value="PAS-like_dom_sf"/>
</dbReference>